<dbReference type="AlphaFoldDB" id="F7Y2K3"/>
<reference evidence="2 3" key="1">
    <citation type="submission" date="2010-10" db="EMBL/GenBank/DDBJ databases">
        <title>Complete sequence of Mesorhizobium opportunistum WSM2075.</title>
        <authorList>
            <consortium name="US DOE Joint Genome Institute"/>
            <person name="Lucas S."/>
            <person name="Copeland A."/>
            <person name="Lapidus A."/>
            <person name="Cheng J.-F."/>
            <person name="Bruce D."/>
            <person name="Goodwin L."/>
            <person name="Pitluck S."/>
            <person name="Chertkov O."/>
            <person name="Misra M."/>
            <person name="Detter J.C."/>
            <person name="Han C."/>
            <person name="Tapia R."/>
            <person name="Land M."/>
            <person name="Hauser L."/>
            <person name="Kyrpides N."/>
            <person name="Ovchinnikova G."/>
            <person name="Mavrommatis K.M."/>
            <person name="Tiwari R.P."/>
            <person name="Howieson J.G."/>
            <person name="O'Hara G.W."/>
            <person name="Nandasena K.G."/>
            <person name="Woyke T."/>
        </authorList>
    </citation>
    <scope>NUCLEOTIDE SEQUENCE [LARGE SCALE GENOMIC DNA]</scope>
    <source>
        <strain evidence="3">LMG 24607 / HAMBI 3007 / WSM2075</strain>
    </source>
</reference>
<dbReference type="Pfam" id="PF13391">
    <property type="entry name" value="HNH_2"/>
    <property type="match status" value="1"/>
</dbReference>
<name>F7Y2K3_MESOW</name>
<proteinExistence type="predicted"/>
<evidence type="ECO:0000313" key="3">
    <source>
        <dbReference type="Proteomes" id="UP000001623"/>
    </source>
</evidence>
<dbReference type="KEGG" id="mop:Mesop_5053"/>
<accession>F7Y2K3</accession>
<protein>
    <recommendedName>
        <fullName evidence="1">HNH nuclease domain-containing protein</fullName>
    </recommendedName>
</protein>
<sequence length="299" mass="33714">MGFGVFIHRSDSIYDDSPAERYQFPSQYLRRVEACVGDWIIYYEPSKVDDTRGYFAMAKVQQVIPDPAAPGMYLALIEPGSYLDFANPVPFNGTDGLAERGLLNDQGRISGRAQSAVRPISPSDFNRIVDLGLDARELLLPRVDETGISSGFEDEGAAFQFEQSRDRVSYIGSRIVRDHIFRRIVLRAYDERCAITGLKLINGGGRAEVSAAHIRPVEKNGPDIVSNGIALSGTAHWMFDRGLISLSDDLEILISRQVNDLASVQTFINRTRRAIPPRRQIERPHPHFLQWHREHCFKQ</sequence>
<dbReference type="InterPro" id="IPR003615">
    <property type="entry name" value="HNH_nuc"/>
</dbReference>
<organism evidence="2 3">
    <name type="scientific">Mesorhizobium opportunistum (strain LMG 24607 / HAMBI 3007 / WSM2075)</name>
    <dbReference type="NCBI Taxonomy" id="536019"/>
    <lineage>
        <taxon>Bacteria</taxon>
        <taxon>Pseudomonadati</taxon>
        <taxon>Pseudomonadota</taxon>
        <taxon>Alphaproteobacteria</taxon>
        <taxon>Hyphomicrobiales</taxon>
        <taxon>Phyllobacteriaceae</taxon>
        <taxon>Mesorhizobium</taxon>
    </lineage>
</organism>
<dbReference type="RefSeq" id="WP_013896117.1">
    <property type="nucleotide sequence ID" value="NC_015675.1"/>
</dbReference>
<evidence type="ECO:0000259" key="1">
    <source>
        <dbReference type="Pfam" id="PF13391"/>
    </source>
</evidence>
<dbReference type="HOGENOM" id="CLU_079894_0_0_5"/>
<feature type="domain" description="HNH nuclease" evidence="1">
    <location>
        <begin position="193"/>
        <end position="246"/>
    </location>
</feature>
<evidence type="ECO:0000313" key="2">
    <source>
        <dbReference type="EMBL" id="AEH89472.1"/>
    </source>
</evidence>
<dbReference type="EMBL" id="CP002279">
    <property type="protein sequence ID" value="AEH89472.1"/>
    <property type="molecule type" value="Genomic_DNA"/>
</dbReference>
<gene>
    <name evidence="2" type="ordered locus">Mesop_5053</name>
</gene>
<dbReference type="eggNOG" id="COG3440">
    <property type="taxonomic scope" value="Bacteria"/>
</dbReference>
<dbReference type="Proteomes" id="UP000001623">
    <property type="component" value="Chromosome"/>
</dbReference>